<dbReference type="Pfam" id="PF12679">
    <property type="entry name" value="ABC2_membrane_2"/>
    <property type="match status" value="1"/>
</dbReference>
<evidence type="ECO:0000313" key="2">
    <source>
        <dbReference type="EMBL" id="SFS29807.1"/>
    </source>
</evidence>
<dbReference type="PANTHER" id="PTHR37305:SF1">
    <property type="entry name" value="MEMBRANE PROTEIN"/>
    <property type="match status" value="1"/>
</dbReference>
<dbReference type="Proteomes" id="UP000199312">
    <property type="component" value="Unassembled WGS sequence"/>
</dbReference>
<feature type="transmembrane region" description="Helical" evidence="1">
    <location>
        <begin position="20"/>
        <end position="40"/>
    </location>
</feature>
<evidence type="ECO:0000256" key="1">
    <source>
        <dbReference type="SAM" id="Phobius"/>
    </source>
</evidence>
<dbReference type="GO" id="GO:0005886">
    <property type="term" value="C:plasma membrane"/>
    <property type="evidence" value="ECO:0007669"/>
    <property type="project" value="UniProtKB-SubCell"/>
</dbReference>
<feature type="transmembrane region" description="Helical" evidence="1">
    <location>
        <begin position="177"/>
        <end position="198"/>
    </location>
</feature>
<keyword evidence="1" id="KW-1133">Transmembrane helix</keyword>
<feature type="transmembrane region" description="Helical" evidence="1">
    <location>
        <begin position="110"/>
        <end position="135"/>
    </location>
</feature>
<dbReference type="RefSeq" id="WP_090221789.1">
    <property type="nucleotide sequence ID" value="NZ_FOZP01000001.1"/>
</dbReference>
<accession>A0A1I6NPF2</accession>
<proteinExistence type="predicted"/>
<keyword evidence="3" id="KW-1185">Reference proteome</keyword>
<reference evidence="3" key="1">
    <citation type="submission" date="2016-10" db="EMBL/GenBank/DDBJ databases">
        <authorList>
            <person name="Varghese N."/>
            <person name="Submissions S."/>
        </authorList>
    </citation>
    <scope>NUCLEOTIDE SEQUENCE [LARGE SCALE GENOMIC DNA]</scope>
    <source>
        <strain evidence="3">DSM 24450</strain>
    </source>
</reference>
<keyword evidence="1" id="KW-0472">Membrane</keyword>
<dbReference type="OrthoDB" id="1452202at2"/>
<feature type="transmembrane region" description="Helical" evidence="1">
    <location>
        <begin position="150"/>
        <end position="170"/>
    </location>
</feature>
<name>A0A1I6NPF2_9FLAO</name>
<protein>
    <submittedName>
        <fullName evidence="2">ABC-type transport system involved in multi-copper enzyme maturation, permease component</fullName>
    </submittedName>
</protein>
<dbReference type="AlphaFoldDB" id="A0A1I6NPF2"/>
<dbReference type="STRING" id="593133.SAMN04488006_0305"/>
<feature type="transmembrane region" description="Helical" evidence="1">
    <location>
        <begin position="60"/>
        <end position="84"/>
    </location>
</feature>
<feature type="transmembrane region" description="Helical" evidence="1">
    <location>
        <begin position="252"/>
        <end position="270"/>
    </location>
</feature>
<dbReference type="PANTHER" id="PTHR37305">
    <property type="entry name" value="INTEGRAL MEMBRANE PROTEIN-RELATED"/>
    <property type="match status" value="1"/>
</dbReference>
<dbReference type="GO" id="GO:0140359">
    <property type="term" value="F:ABC-type transporter activity"/>
    <property type="evidence" value="ECO:0007669"/>
    <property type="project" value="InterPro"/>
</dbReference>
<dbReference type="EMBL" id="FOZP01000001">
    <property type="protein sequence ID" value="SFS29807.1"/>
    <property type="molecule type" value="Genomic_DNA"/>
</dbReference>
<organism evidence="2 3">
    <name type="scientific">Lutibacter maritimus</name>
    <dbReference type="NCBI Taxonomy" id="593133"/>
    <lineage>
        <taxon>Bacteria</taxon>
        <taxon>Pseudomonadati</taxon>
        <taxon>Bacteroidota</taxon>
        <taxon>Flavobacteriia</taxon>
        <taxon>Flavobacteriales</taxon>
        <taxon>Flavobacteriaceae</taxon>
        <taxon>Lutibacter</taxon>
    </lineage>
</organism>
<keyword evidence="1" id="KW-0812">Transmembrane</keyword>
<sequence length="275" mass="31853">MFRLLNIEIHKLKYSKASKVLIIIYFALLTSIALIAAIKFDIGPIKFHLAEQGIFNFPYIWHLNTFLASWFKFFLLLVIVSMMANEYSNKTLKQNLIDGLSKKEFILSKFYTVILFSLISTVFVFTVSLILGYIYSDFNEFSIVTTDLEYLIAFFVKLLGFFSFGLFLGILVKRSAFAVGAMFVWFIFESFVKGMLYWKIKPNAEDIMRVFPLEAMSNLIKEPFTRFSAVKSVAKQVGEDLSKDFSVQPLDILIVLLWTSAFIYFSFLLLKKRDL</sequence>
<evidence type="ECO:0000313" key="3">
    <source>
        <dbReference type="Proteomes" id="UP000199312"/>
    </source>
</evidence>
<gene>
    <name evidence="2" type="ORF">SAMN04488006_0305</name>
</gene>